<organism evidence="1 2">
    <name type="scientific">Aureimonas fodinaquatilis</name>
    <dbReference type="NCBI Taxonomy" id="2565783"/>
    <lineage>
        <taxon>Bacteria</taxon>
        <taxon>Pseudomonadati</taxon>
        <taxon>Pseudomonadota</taxon>
        <taxon>Alphaproteobacteria</taxon>
        <taxon>Hyphomicrobiales</taxon>
        <taxon>Aurantimonadaceae</taxon>
        <taxon>Aureimonas</taxon>
    </lineage>
</organism>
<dbReference type="PANTHER" id="PTHR38588:SF1">
    <property type="entry name" value="BLL0334 PROTEIN"/>
    <property type="match status" value="1"/>
</dbReference>
<protein>
    <submittedName>
        <fullName evidence="1">Carbon monoxide dehydrogenase subunit G</fullName>
    </submittedName>
</protein>
<evidence type="ECO:0000313" key="2">
    <source>
        <dbReference type="Proteomes" id="UP000324738"/>
    </source>
</evidence>
<dbReference type="InterPro" id="IPR010419">
    <property type="entry name" value="CO_DH_gsu"/>
</dbReference>
<dbReference type="Proteomes" id="UP000324738">
    <property type="component" value="Unassembled WGS sequence"/>
</dbReference>
<dbReference type="Gene3D" id="3.30.530.20">
    <property type="match status" value="1"/>
</dbReference>
<dbReference type="InterPro" id="IPR023393">
    <property type="entry name" value="START-like_dom_sf"/>
</dbReference>
<proteinExistence type="predicted"/>
<sequence>MELTGTHQLDQPPEVVWAALFDSAVLAEAIPGCTALEQTADNAFAATVKLKIGPVSAQFKGDVEISDINAPHSCLLTGKGSGGVAGYAKGSARVELEPAEGGTILRYTADAALGGKLASLGSRLIQSTTNKLAQEFFTNFSHRLNS</sequence>
<dbReference type="SUPFAM" id="SSF55961">
    <property type="entry name" value="Bet v1-like"/>
    <property type="match status" value="1"/>
</dbReference>
<evidence type="ECO:0000313" key="1">
    <source>
        <dbReference type="EMBL" id="KAA0972186.1"/>
    </source>
</evidence>
<accession>A0A5B0E0H9</accession>
<name>A0A5B0E0H9_9HYPH</name>
<gene>
    <name evidence="1" type="ORF">FPY71_03470</name>
</gene>
<comment type="caution">
    <text evidence="1">The sequence shown here is derived from an EMBL/GenBank/DDBJ whole genome shotgun (WGS) entry which is preliminary data.</text>
</comment>
<reference evidence="1 2" key="1">
    <citation type="submission" date="2019-08" db="EMBL/GenBank/DDBJ databases">
        <title>Aureimonas fodiniaquatilis sp. nov., isolated from a coal mine wastewater.</title>
        <authorList>
            <person name="Kim W."/>
        </authorList>
    </citation>
    <scope>NUCLEOTIDE SEQUENCE [LARGE SCALE GENOMIC DNA]</scope>
    <source>
        <strain evidence="1 2">CAU 1482</strain>
    </source>
</reference>
<dbReference type="OrthoDB" id="9787428at2"/>
<dbReference type="CDD" id="cd05018">
    <property type="entry name" value="CoxG"/>
    <property type="match status" value="1"/>
</dbReference>
<dbReference type="EMBL" id="VTWH01000001">
    <property type="protein sequence ID" value="KAA0972186.1"/>
    <property type="molecule type" value="Genomic_DNA"/>
</dbReference>
<dbReference type="RefSeq" id="WP_149297664.1">
    <property type="nucleotide sequence ID" value="NZ_VTWH01000001.1"/>
</dbReference>
<dbReference type="AlphaFoldDB" id="A0A5B0E0H9"/>
<keyword evidence="2" id="KW-1185">Reference proteome</keyword>
<dbReference type="PANTHER" id="PTHR38588">
    <property type="entry name" value="BLL0334 PROTEIN"/>
    <property type="match status" value="1"/>
</dbReference>
<dbReference type="Pfam" id="PF06240">
    <property type="entry name" value="COXG"/>
    <property type="match status" value="1"/>
</dbReference>